<dbReference type="InterPro" id="IPR000719">
    <property type="entry name" value="Prot_kinase_dom"/>
</dbReference>
<feature type="domain" description="Protein kinase" evidence="7">
    <location>
        <begin position="1"/>
        <end position="106"/>
    </location>
</feature>
<reference evidence="8" key="1">
    <citation type="journal article" date="2023" name="Science">
        <title>Genome structures resolve the early diversification of teleost fishes.</title>
        <authorList>
            <person name="Parey E."/>
            <person name="Louis A."/>
            <person name="Montfort J."/>
            <person name="Bouchez O."/>
            <person name="Roques C."/>
            <person name="Iampietro C."/>
            <person name="Lluch J."/>
            <person name="Castinel A."/>
            <person name="Donnadieu C."/>
            <person name="Desvignes T."/>
            <person name="Floi Bucao C."/>
            <person name="Jouanno E."/>
            <person name="Wen M."/>
            <person name="Mejri S."/>
            <person name="Dirks R."/>
            <person name="Jansen H."/>
            <person name="Henkel C."/>
            <person name="Chen W.J."/>
            <person name="Zahm M."/>
            <person name="Cabau C."/>
            <person name="Klopp C."/>
            <person name="Thompson A.W."/>
            <person name="Robinson-Rechavi M."/>
            <person name="Braasch I."/>
            <person name="Lecointre G."/>
            <person name="Bobe J."/>
            <person name="Postlethwait J.H."/>
            <person name="Berthelot C."/>
            <person name="Roest Crollius H."/>
            <person name="Guiguen Y."/>
        </authorList>
    </citation>
    <scope>NUCLEOTIDE SEQUENCE</scope>
    <source>
        <strain evidence="8">NC1722</strain>
    </source>
</reference>
<gene>
    <name evidence="8" type="ORF">AAFF_G00290780</name>
</gene>
<dbReference type="GO" id="GO:0005524">
    <property type="term" value="F:ATP binding"/>
    <property type="evidence" value="ECO:0007669"/>
    <property type="project" value="InterPro"/>
</dbReference>
<name>A0AAD7R9R3_9TELE</name>
<dbReference type="SUPFAM" id="SSF56112">
    <property type="entry name" value="Protein kinase-like (PK-like)"/>
    <property type="match status" value="1"/>
</dbReference>
<dbReference type="InterPro" id="IPR011009">
    <property type="entry name" value="Kinase-like_dom_sf"/>
</dbReference>
<keyword evidence="3" id="KW-0808">Transferase</keyword>
<keyword evidence="1" id="KW-0723">Serine/threonine-protein kinase</keyword>
<keyword evidence="2" id="KW-0597">Phosphoprotein</keyword>
<dbReference type="SMART" id="SM00220">
    <property type="entry name" value="S_TKc"/>
    <property type="match status" value="1"/>
</dbReference>
<dbReference type="Gene3D" id="3.30.200.20">
    <property type="entry name" value="Phosphorylase Kinase, domain 1"/>
    <property type="match status" value="1"/>
</dbReference>
<dbReference type="InterPro" id="IPR050839">
    <property type="entry name" value="Rho-assoc_Ser/Thr_Kinase"/>
</dbReference>
<comment type="caution">
    <text evidence="8">The sequence shown here is derived from an EMBL/GenBank/DDBJ whole genome shotgun (WGS) entry which is preliminary data.</text>
</comment>
<dbReference type="PANTHER" id="PTHR22988:SF76">
    <property type="entry name" value="CHROMOSOME UNDETERMINED SCAFFOLD_135, WHOLE GENOME SHOTGUN SEQUENCE"/>
    <property type="match status" value="1"/>
</dbReference>
<dbReference type="PANTHER" id="PTHR22988">
    <property type="entry name" value="MYOTONIC DYSTROPHY S/T KINASE-RELATED"/>
    <property type="match status" value="1"/>
</dbReference>
<keyword evidence="3" id="KW-0418">Kinase</keyword>
<sequence length="219" mass="24334">MTLEQRAIQQHQRCLAHSLVGMPIYIAPEVLLRKGYTQLCDWWSVGVILFEMLVGQPPFLAPTPTETQIKVKLSAEAVDFIGRLCCSAEERPGVNGANEIKAHPFLNQMGFSSNVRTQPAPYQPKISHPMYTTNFDPVEEDGPGAWSGSGDSTKTRDTLGSPHGKHPEHVFKEFTFRRFFDNNSCPFHYPKLTKPAPSLSSSTSGPVEEQAEGCKPIYV</sequence>
<protein>
    <recommendedName>
        <fullName evidence="7">Protein kinase domain-containing protein</fullName>
    </recommendedName>
</protein>
<evidence type="ECO:0000256" key="3">
    <source>
        <dbReference type="ARBA" id="ARBA00022777"/>
    </source>
</evidence>
<keyword evidence="9" id="KW-1185">Reference proteome</keyword>
<evidence type="ECO:0000259" key="7">
    <source>
        <dbReference type="PROSITE" id="PS50011"/>
    </source>
</evidence>
<accession>A0AAD7R9R3</accession>
<feature type="region of interest" description="Disordered" evidence="6">
    <location>
        <begin position="139"/>
        <end position="166"/>
    </location>
</feature>
<dbReference type="EMBL" id="JAINUG010000408">
    <property type="protein sequence ID" value="KAJ8372292.1"/>
    <property type="molecule type" value="Genomic_DNA"/>
</dbReference>
<dbReference type="Pfam" id="PF00069">
    <property type="entry name" value="Pkinase"/>
    <property type="match status" value="1"/>
</dbReference>
<evidence type="ECO:0000313" key="9">
    <source>
        <dbReference type="Proteomes" id="UP001221898"/>
    </source>
</evidence>
<proteinExistence type="predicted"/>
<evidence type="ECO:0000256" key="2">
    <source>
        <dbReference type="ARBA" id="ARBA00022553"/>
    </source>
</evidence>
<evidence type="ECO:0000256" key="6">
    <source>
        <dbReference type="SAM" id="MobiDB-lite"/>
    </source>
</evidence>
<comment type="catalytic activity">
    <reaction evidence="5">
        <text>L-seryl-[protein] + ATP = O-phospho-L-seryl-[protein] + ADP + H(+)</text>
        <dbReference type="Rhea" id="RHEA:17989"/>
        <dbReference type="Rhea" id="RHEA-COMP:9863"/>
        <dbReference type="Rhea" id="RHEA-COMP:11604"/>
        <dbReference type="ChEBI" id="CHEBI:15378"/>
        <dbReference type="ChEBI" id="CHEBI:29999"/>
        <dbReference type="ChEBI" id="CHEBI:30616"/>
        <dbReference type="ChEBI" id="CHEBI:83421"/>
        <dbReference type="ChEBI" id="CHEBI:456216"/>
        <dbReference type="EC" id="2.7.11.1"/>
    </reaction>
</comment>
<dbReference type="GO" id="GO:0004674">
    <property type="term" value="F:protein serine/threonine kinase activity"/>
    <property type="evidence" value="ECO:0007669"/>
    <property type="project" value="UniProtKB-KW"/>
</dbReference>
<evidence type="ECO:0000256" key="5">
    <source>
        <dbReference type="ARBA" id="ARBA00048679"/>
    </source>
</evidence>
<evidence type="ECO:0000256" key="4">
    <source>
        <dbReference type="ARBA" id="ARBA00047899"/>
    </source>
</evidence>
<feature type="region of interest" description="Disordered" evidence="6">
    <location>
        <begin position="191"/>
        <end position="219"/>
    </location>
</feature>
<organism evidence="8 9">
    <name type="scientific">Aldrovandia affinis</name>
    <dbReference type="NCBI Taxonomy" id="143900"/>
    <lineage>
        <taxon>Eukaryota</taxon>
        <taxon>Metazoa</taxon>
        <taxon>Chordata</taxon>
        <taxon>Craniata</taxon>
        <taxon>Vertebrata</taxon>
        <taxon>Euteleostomi</taxon>
        <taxon>Actinopterygii</taxon>
        <taxon>Neopterygii</taxon>
        <taxon>Teleostei</taxon>
        <taxon>Notacanthiformes</taxon>
        <taxon>Halosauridae</taxon>
        <taxon>Aldrovandia</taxon>
    </lineage>
</organism>
<dbReference type="AlphaFoldDB" id="A0AAD7R9R3"/>
<comment type="catalytic activity">
    <reaction evidence="4">
        <text>L-threonyl-[protein] + ATP = O-phospho-L-threonyl-[protein] + ADP + H(+)</text>
        <dbReference type="Rhea" id="RHEA:46608"/>
        <dbReference type="Rhea" id="RHEA-COMP:11060"/>
        <dbReference type="Rhea" id="RHEA-COMP:11605"/>
        <dbReference type="ChEBI" id="CHEBI:15378"/>
        <dbReference type="ChEBI" id="CHEBI:30013"/>
        <dbReference type="ChEBI" id="CHEBI:30616"/>
        <dbReference type="ChEBI" id="CHEBI:61977"/>
        <dbReference type="ChEBI" id="CHEBI:456216"/>
        <dbReference type="EC" id="2.7.11.1"/>
    </reaction>
</comment>
<dbReference type="Proteomes" id="UP001221898">
    <property type="component" value="Unassembled WGS sequence"/>
</dbReference>
<dbReference type="Gene3D" id="1.10.510.10">
    <property type="entry name" value="Transferase(Phosphotransferase) domain 1"/>
    <property type="match status" value="1"/>
</dbReference>
<dbReference type="PROSITE" id="PS50011">
    <property type="entry name" value="PROTEIN_KINASE_DOM"/>
    <property type="match status" value="1"/>
</dbReference>
<evidence type="ECO:0000313" key="8">
    <source>
        <dbReference type="EMBL" id="KAJ8372292.1"/>
    </source>
</evidence>
<evidence type="ECO:0000256" key="1">
    <source>
        <dbReference type="ARBA" id="ARBA00022527"/>
    </source>
</evidence>